<sequence length="142" mass="15187">MAPNSAQTRTNTIAPWLNVLRNAKAVEFYKSAFGATEVYRHDGGDGIIARLSIGGAEFWLSEETSEEGNSTPGSPNGGSARMILTVADPDAVFAQARAAGATEVYPVGEQHGWRVGRLVDPFGHHWEIGRPSASQDGNPNQH</sequence>
<dbReference type="Proteomes" id="UP000253606">
    <property type="component" value="Chromosome"/>
</dbReference>
<evidence type="ECO:0000313" key="3">
    <source>
        <dbReference type="EMBL" id="AXC12505.1"/>
    </source>
</evidence>
<evidence type="ECO:0000259" key="2">
    <source>
        <dbReference type="PROSITE" id="PS51819"/>
    </source>
</evidence>
<accession>A0A2Z5G1I3</accession>
<dbReference type="CDD" id="cd07246">
    <property type="entry name" value="VOC_like"/>
    <property type="match status" value="1"/>
</dbReference>
<dbReference type="AlphaFoldDB" id="A0A2Z5G1I3"/>
<organism evidence="3 4">
    <name type="scientific">Acidisarcina polymorpha</name>
    <dbReference type="NCBI Taxonomy" id="2211140"/>
    <lineage>
        <taxon>Bacteria</taxon>
        <taxon>Pseudomonadati</taxon>
        <taxon>Acidobacteriota</taxon>
        <taxon>Terriglobia</taxon>
        <taxon>Terriglobales</taxon>
        <taxon>Acidobacteriaceae</taxon>
        <taxon>Acidisarcina</taxon>
    </lineage>
</organism>
<dbReference type="SUPFAM" id="SSF54593">
    <property type="entry name" value="Glyoxalase/Bleomycin resistance protein/Dihydroxybiphenyl dioxygenase"/>
    <property type="match status" value="1"/>
</dbReference>
<reference evidence="3 4" key="1">
    <citation type="journal article" date="2018" name="Front. Microbiol.">
        <title>Hydrolytic Capabilities as a Key to Environmental Success: Chitinolytic and Cellulolytic Acidobacteria From Acidic Sub-arctic Soils and Boreal Peatlands.</title>
        <authorList>
            <person name="Belova S.E."/>
            <person name="Ravin N.V."/>
            <person name="Pankratov T.A."/>
            <person name="Rakitin A.L."/>
            <person name="Ivanova A.A."/>
            <person name="Beletsky A.V."/>
            <person name="Mardanov A.V."/>
            <person name="Sinninghe Damste J.S."/>
            <person name="Dedysh S.N."/>
        </authorList>
    </citation>
    <scope>NUCLEOTIDE SEQUENCE [LARGE SCALE GENOMIC DNA]</scope>
    <source>
        <strain evidence="3 4">SBC82</strain>
    </source>
</reference>
<dbReference type="InterPro" id="IPR041581">
    <property type="entry name" value="Glyoxalase_6"/>
</dbReference>
<dbReference type="Pfam" id="PF18029">
    <property type="entry name" value="Glyoxalase_6"/>
    <property type="match status" value="1"/>
</dbReference>
<evidence type="ECO:0000313" key="4">
    <source>
        <dbReference type="Proteomes" id="UP000253606"/>
    </source>
</evidence>
<dbReference type="EMBL" id="CP030840">
    <property type="protein sequence ID" value="AXC12505.1"/>
    <property type="molecule type" value="Genomic_DNA"/>
</dbReference>
<dbReference type="InterPro" id="IPR037523">
    <property type="entry name" value="VOC_core"/>
</dbReference>
<keyword evidence="4" id="KW-1185">Reference proteome</keyword>
<dbReference type="RefSeq" id="WP_114207701.1">
    <property type="nucleotide sequence ID" value="NZ_CP030840.1"/>
</dbReference>
<name>A0A2Z5G1I3_9BACT</name>
<feature type="compositionally biased region" description="Low complexity" evidence="1">
    <location>
        <begin position="68"/>
        <end position="79"/>
    </location>
</feature>
<evidence type="ECO:0000256" key="1">
    <source>
        <dbReference type="SAM" id="MobiDB-lite"/>
    </source>
</evidence>
<feature type="region of interest" description="Disordered" evidence="1">
    <location>
        <begin position="62"/>
        <end position="81"/>
    </location>
</feature>
<gene>
    <name evidence="3" type="ORF">ACPOL_3210</name>
</gene>
<dbReference type="PROSITE" id="PS51819">
    <property type="entry name" value="VOC"/>
    <property type="match status" value="1"/>
</dbReference>
<dbReference type="OrthoDB" id="9795306at2"/>
<dbReference type="PANTHER" id="PTHR34109:SF1">
    <property type="entry name" value="VOC DOMAIN-CONTAINING PROTEIN"/>
    <property type="match status" value="1"/>
</dbReference>
<feature type="domain" description="VOC" evidence="2">
    <location>
        <begin position="9"/>
        <end position="131"/>
    </location>
</feature>
<proteinExistence type="predicted"/>
<dbReference type="Gene3D" id="3.10.180.10">
    <property type="entry name" value="2,3-Dihydroxybiphenyl 1,2-Dioxygenase, domain 1"/>
    <property type="match status" value="1"/>
</dbReference>
<protein>
    <submittedName>
        <fullName evidence="3">Glyoxalase family protein</fullName>
    </submittedName>
</protein>
<dbReference type="KEGG" id="abas:ACPOL_3210"/>
<dbReference type="InterPro" id="IPR029068">
    <property type="entry name" value="Glyas_Bleomycin-R_OHBP_Dase"/>
</dbReference>
<dbReference type="PANTHER" id="PTHR34109">
    <property type="entry name" value="BNAUNNG04460D PROTEIN-RELATED"/>
    <property type="match status" value="1"/>
</dbReference>